<dbReference type="Proteomes" id="UP001054857">
    <property type="component" value="Unassembled WGS sequence"/>
</dbReference>
<evidence type="ECO:0000256" key="4">
    <source>
        <dbReference type="PROSITE-ProRule" id="PRU00283"/>
    </source>
</evidence>
<dbReference type="PRINTS" id="PR00380">
    <property type="entry name" value="KINESINHEAVY"/>
</dbReference>
<comment type="similarity">
    <text evidence="4 5">Belongs to the TRAFAC class myosin-kinesin ATPase superfamily. Kinesin family.</text>
</comment>
<feature type="compositionally biased region" description="Low complexity" evidence="6">
    <location>
        <begin position="273"/>
        <end position="289"/>
    </location>
</feature>
<organism evidence="8 9">
    <name type="scientific">Astrephomene gubernaculifera</name>
    <dbReference type="NCBI Taxonomy" id="47775"/>
    <lineage>
        <taxon>Eukaryota</taxon>
        <taxon>Viridiplantae</taxon>
        <taxon>Chlorophyta</taxon>
        <taxon>core chlorophytes</taxon>
        <taxon>Chlorophyceae</taxon>
        <taxon>CS clade</taxon>
        <taxon>Chlamydomonadales</taxon>
        <taxon>Astrephomenaceae</taxon>
        <taxon>Astrephomene</taxon>
    </lineage>
</organism>
<keyword evidence="9" id="KW-1185">Reference proteome</keyword>
<dbReference type="InterPro" id="IPR036961">
    <property type="entry name" value="Kinesin_motor_dom_sf"/>
</dbReference>
<dbReference type="SMART" id="SM00129">
    <property type="entry name" value="KISc"/>
    <property type="match status" value="1"/>
</dbReference>
<evidence type="ECO:0000313" key="9">
    <source>
        <dbReference type="Proteomes" id="UP001054857"/>
    </source>
</evidence>
<dbReference type="InterPro" id="IPR027417">
    <property type="entry name" value="P-loop_NTPase"/>
</dbReference>
<protein>
    <recommendedName>
        <fullName evidence="5">Kinesin-like protein</fullName>
    </recommendedName>
</protein>
<dbReference type="AlphaFoldDB" id="A0AAD3DQ78"/>
<reference evidence="8 9" key="1">
    <citation type="journal article" date="2021" name="Sci. Rep.">
        <title>Genome sequencing of the multicellular alga Astrephomene provides insights into convergent evolution of germ-soma differentiation.</title>
        <authorList>
            <person name="Yamashita S."/>
            <person name="Yamamoto K."/>
            <person name="Matsuzaki R."/>
            <person name="Suzuki S."/>
            <person name="Yamaguchi H."/>
            <person name="Hirooka S."/>
            <person name="Minakuchi Y."/>
            <person name="Miyagishima S."/>
            <person name="Kawachi M."/>
            <person name="Toyoda A."/>
            <person name="Nozaki H."/>
        </authorList>
    </citation>
    <scope>NUCLEOTIDE SEQUENCE [LARGE SCALE GENOMIC DNA]</scope>
    <source>
        <strain evidence="8 9">NIES-4017</strain>
    </source>
</reference>
<evidence type="ECO:0000256" key="6">
    <source>
        <dbReference type="SAM" id="MobiDB-lite"/>
    </source>
</evidence>
<accession>A0AAD3DQ78</accession>
<dbReference type="SUPFAM" id="SSF52540">
    <property type="entry name" value="P-loop containing nucleoside triphosphate hydrolases"/>
    <property type="match status" value="1"/>
</dbReference>
<keyword evidence="3 5" id="KW-0505">Motor protein</keyword>
<dbReference type="GO" id="GO:0005875">
    <property type="term" value="C:microtubule associated complex"/>
    <property type="evidence" value="ECO:0007669"/>
    <property type="project" value="TreeGrafter"/>
</dbReference>
<gene>
    <name evidence="8" type="ORF">Agub_g5926</name>
</gene>
<feature type="region of interest" description="Disordered" evidence="6">
    <location>
        <begin position="133"/>
        <end position="153"/>
    </location>
</feature>
<feature type="non-terminal residue" evidence="8">
    <location>
        <position position="457"/>
    </location>
</feature>
<feature type="domain" description="Kinesin motor" evidence="7">
    <location>
        <begin position="1"/>
        <end position="205"/>
    </location>
</feature>
<dbReference type="PANTHER" id="PTHR47969:SF33">
    <property type="entry name" value="KINESIN-LIKE PROTEIN"/>
    <property type="match status" value="1"/>
</dbReference>
<evidence type="ECO:0000256" key="3">
    <source>
        <dbReference type="ARBA" id="ARBA00023175"/>
    </source>
</evidence>
<feature type="compositionally biased region" description="Polar residues" evidence="6">
    <location>
        <begin position="291"/>
        <end position="315"/>
    </location>
</feature>
<evidence type="ECO:0000256" key="1">
    <source>
        <dbReference type="ARBA" id="ARBA00022741"/>
    </source>
</evidence>
<comment type="caution">
    <text evidence="8">The sequence shown here is derived from an EMBL/GenBank/DDBJ whole genome shotgun (WGS) entry which is preliminary data.</text>
</comment>
<keyword evidence="2 5" id="KW-0067">ATP-binding</keyword>
<evidence type="ECO:0000313" key="8">
    <source>
        <dbReference type="EMBL" id="GFR44637.1"/>
    </source>
</evidence>
<dbReference type="GO" id="GO:0051231">
    <property type="term" value="P:spindle elongation"/>
    <property type="evidence" value="ECO:0007669"/>
    <property type="project" value="TreeGrafter"/>
</dbReference>
<dbReference type="GO" id="GO:0003777">
    <property type="term" value="F:microtubule motor activity"/>
    <property type="evidence" value="ECO:0007669"/>
    <property type="project" value="InterPro"/>
</dbReference>
<dbReference type="GO" id="GO:0008017">
    <property type="term" value="F:microtubule binding"/>
    <property type="evidence" value="ECO:0007669"/>
    <property type="project" value="InterPro"/>
</dbReference>
<feature type="compositionally biased region" description="Low complexity" evidence="6">
    <location>
        <begin position="133"/>
        <end position="145"/>
    </location>
</feature>
<keyword evidence="1 5" id="KW-0547">Nucleotide-binding</keyword>
<dbReference type="PROSITE" id="PS00411">
    <property type="entry name" value="KINESIN_MOTOR_1"/>
    <property type="match status" value="1"/>
</dbReference>
<dbReference type="PROSITE" id="PS50067">
    <property type="entry name" value="KINESIN_MOTOR_2"/>
    <property type="match status" value="1"/>
</dbReference>
<dbReference type="PANTHER" id="PTHR47969">
    <property type="entry name" value="CHROMOSOME-ASSOCIATED KINESIN KIF4A-RELATED"/>
    <property type="match status" value="1"/>
</dbReference>
<feature type="non-terminal residue" evidence="8">
    <location>
        <position position="1"/>
    </location>
</feature>
<dbReference type="GO" id="GO:0005524">
    <property type="term" value="F:ATP binding"/>
    <property type="evidence" value="ECO:0007669"/>
    <property type="project" value="UniProtKB-KW"/>
</dbReference>
<dbReference type="GO" id="GO:0005874">
    <property type="term" value="C:microtubule"/>
    <property type="evidence" value="ECO:0007669"/>
    <property type="project" value="UniProtKB-KW"/>
</dbReference>
<name>A0AAD3DQ78_9CHLO</name>
<dbReference type="Gene3D" id="3.40.850.10">
    <property type="entry name" value="Kinesin motor domain"/>
    <property type="match status" value="1"/>
</dbReference>
<dbReference type="InterPro" id="IPR019821">
    <property type="entry name" value="Kinesin_motor_CS"/>
</dbReference>
<dbReference type="GO" id="GO:0007052">
    <property type="term" value="P:mitotic spindle organization"/>
    <property type="evidence" value="ECO:0007669"/>
    <property type="project" value="TreeGrafter"/>
</dbReference>
<feature type="region of interest" description="Disordered" evidence="6">
    <location>
        <begin position="262"/>
        <end position="315"/>
    </location>
</feature>
<evidence type="ECO:0000259" key="7">
    <source>
        <dbReference type="PROSITE" id="PS50067"/>
    </source>
</evidence>
<keyword evidence="5" id="KW-0493">Microtubule</keyword>
<dbReference type="InterPro" id="IPR027640">
    <property type="entry name" value="Kinesin-like_fam"/>
</dbReference>
<dbReference type="Pfam" id="PF00225">
    <property type="entry name" value="Kinesin"/>
    <property type="match status" value="1"/>
</dbReference>
<dbReference type="InterPro" id="IPR001752">
    <property type="entry name" value="Kinesin_motor_dom"/>
</dbReference>
<proteinExistence type="inferred from homology"/>
<comment type="caution">
    <text evidence="4">Lacks conserved residue(s) required for the propagation of feature annotation.</text>
</comment>
<dbReference type="EMBL" id="BMAR01000008">
    <property type="protein sequence ID" value="GFR44637.1"/>
    <property type="molecule type" value="Genomic_DNA"/>
</dbReference>
<dbReference type="GO" id="GO:0007018">
    <property type="term" value="P:microtubule-based movement"/>
    <property type="evidence" value="ECO:0007669"/>
    <property type="project" value="InterPro"/>
</dbReference>
<sequence length="457" mass="47495">PAGVAVSGPLRLRWSAAEEFYLENLFTPEVESADEAMRAFQAGVANKVMSSHRLNAASSRSHCLFTLHVSSCPAACPLEQRAAKLSLVDLAGSERAATTGATEGALRDESVAINKSLFTLRQVITALTDAAASSSTTPSSSSTAVQPPPAAPPHIPYRDSKLTCLLKHSLGGPSLTLMLACLAPADRWLEENASTLEYAARARRIRNKVTVNEDPRSRLIRELRAEVAFLRRQLQVQAGGAAEAGAGGAGLHFPSLPQLPLPPPLNLPFQRQAGAAAPSATATSATLPSYGTPTDMATSIPTPTTTSDNNNGDDASSETAIRLRAAGLEALVGWALQASQVAVATSAALAELRAAYGRAAAAHDAVRVQYDSLAAEDAKLRDRVALLEALVAGGGGGGMQRPMGHLGEAGGGGSEAGGSGLYTASTAALIELEELRRENALLHERLQLLDLELAPDP</sequence>
<evidence type="ECO:0000256" key="5">
    <source>
        <dbReference type="RuleBase" id="RU000394"/>
    </source>
</evidence>
<evidence type="ECO:0000256" key="2">
    <source>
        <dbReference type="ARBA" id="ARBA00022840"/>
    </source>
</evidence>